<keyword evidence="3" id="KW-1185">Reference proteome</keyword>
<feature type="compositionally biased region" description="Low complexity" evidence="1">
    <location>
        <begin position="10"/>
        <end position="24"/>
    </location>
</feature>
<evidence type="ECO:0000313" key="2">
    <source>
        <dbReference type="EMBL" id="MVZ99134.1"/>
    </source>
</evidence>
<dbReference type="RefSeq" id="WP_151590432.1">
    <property type="nucleotide sequence ID" value="NZ_WBMS02000001.1"/>
</dbReference>
<evidence type="ECO:0000313" key="3">
    <source>
        <dbReference type="Proteomes" id="UP000462055"/>
    </source>
</evidence>
<evidence type="ECO:0000256" key="1">
    <source>
        <dbReference type="SAM" id="MobiDB-lite"/>
    </source>
</evidence>
<accession>A0A6I4M482</accession>
<gene>
    <name evidence="2" type="ORF">F8568_001770</name>
</gene>
<reference evidence="2" key="1">
    <citation type="submission" date="2019-12" db="EMBL/GenBank/DDBJ databases">
        <title>Actinomadura physcomitrii sp. nov., a novel actinomycete isolated from moss [Physcomitrium sphaericum (Ludw) Fuernr].</title>
        <authorList>
            <person name="Zhuang X."/>
        </authorList>
    </citation>
    <scope>NUCLEOTIDE SEQUENCE [LARGE SCALE GENOMIC DNA]</scope>
    <source>
        <strain evidence="2">LD22</strain>
    </source>
</reference>
<protein>
    <submittedName>
        <fullName evidence="2">Uncharacterized protein</fullName>
    </submittedName>
</protein>
<dbReference type="AlphaFoldDB" id="A0A6I4M482"/>
<dbReference type="Proteomes" id="UP000462055">
    <property type="component" value="Unassembled WGS sequence"/>
</dbReference>
<sequence>MHGEHRGTVEVEAVGVGAAPLPGEHLPGPADGAEGRGQVRRVTVGLSGRVDYVELGVVAEAWGDGGAVTWAW</sequence>
<feature type="region of interest" description="Disordered" evidence="1">
    <location>
        <begin position="1"/>
        <end position="37"/>
    </location>
</feature>
<organism evidence="2 3">
    <name type="scientific">Actinomadura physcomitrii</name>
    <dbReference type="NCBI Taxonomy" id="2650748"/>
    <lineage>
        <taxon>Bacteria</taxon>
        <taxon>Bacillati</taxon>
        <taxon>Actinomycetota</taxon>
        <taxon>Actinomycetes</taxon>
        <taxon>Streptosporangiales</taxon>
        <taxon>Thermomonosporaceae</taxon>
        <taxon>Actinomadura</taxon>
    </lineage>
</organism>
<name>A0A6I4M482_9ACTN</name>
<dbReference type="EMBL" id="WBMS02000001">
    <property type="protein sequence ID" value="MVZ99134.1"/>
    <property type="molecule type" value="Genomic_DNA"/>
</dbReference>
<proteinExistence type="predicted"/>
<comment type="caution">
    <text evidence="2">The sequence shown here is derived from an EMBL/GenBank/DDBJ whole genome shotgun (WGS) entry which is preliminary data.</text>
</comment>